<gene>
    <name evidence="1" type="ORF">SASPL_152867</name>
</gene>
<keyword evidence="2" id="KW-1185">Reference proteome</keyword>
<dbReference type="AlphaFoldDB" id="A0A8X8W3S6"/>
<accession>A0A8X8W3S6</accession>
<dbReference type="EMBL" id="PNBA02000021">
    <property type="protein sequence ID" value="KAG6387675.1"/>
    <property type="molecule type" value="Genomic_DNA"/>
</dbReference>
<name>A0A8X8W3S6_SALSN</name>
<reference evidence="1" key="1">
    <citation type="submission" date="2018-01" db="EMBL/GenBank/DDBJ databases">
        <authorList>
            <person name="Mao J.F."/>
        </authorList>
    </citation>
    <scope>NUCLEOTIDE SEQUENCE</scope>
    <source>
        <strain evidence="1">Huo1</strain>
        <tissue evidence="1">Leaf</tissue>
    </source>
</reference>
<evidence type="ECO:0000313" key="1">
    <source>
        <dbReference type="EMBL" id="KAG6387675.1"/>
    </source>
</evidence>
<comment type="caution">
    <text evidence="1">The sequence shown here is derived from an EMBL/GenBank/DDBJ whole genome shotgun (WGS) entry which is preliminary data.</text>
</comment>
<evidence type="ECO:0000313" key="2">
    <source>
        <dbReference type="Proteomes" id="UP000298416"/>
    </source>
</evidence>
<reference evidence="1" key="2">
    <citation type="submission" date="2020-08" db="EMBL/GenBank/DDBJ databases">
        <title>Plant Genome Project.</title>
        <authorList>
            <person name="Zhang R.-G."/>
        </authorList>
    </citation>
    <scope>NUCLEOTIDE SEQUENCE</scope>
    <source>
        <strain evidence="1">Huo1</strain>
        <tissue evidence="1">Leaf</tissue>
    </source>
</reference>
<organism evidence="1">
    <name type="scientific">Salvia splendens</name>
    <name type="common">Scarlet sage</name>
    <dbReference type="NCBI Taxonomy" id="180675"/>
    <lineage>
        <taxon>Eukaryota</taxon>
        <taxon>Viridiplantae</taxon>
        <taxon>Streptophyta</taxon>
        <taxon>Embryophyta</taxon>
        <taxon>Tracheophyta</taxon>
        <taxon>Spermatophyta</taxon>
        <taxon>Magnoliopsida</taxon>
        <taxon>eudicotyledons</taxon>
        <taxon>Gunneridae</taxon>
        <taxon>Pentapetalae</taxon>
        <taxon>asterids</taxon>
        <taxon>lamiids</taxon>
        <taxon>Lamiales</taxon>
        <taxon>Lamiaceae</taxon>
        <taxon>Nepetoideae</taxon>
        <taxon>Mentheae</taxon>
        <taxon>Salviinae</taxon>
        <taxon>Salvia</taxon>
        <taxon>Salvia subgen. Calosphace</taxon>
        <taxon>core Calosphace</taxon>
    </lineage>
</organism>
<protein>
    <submittedName>
        <fullName evidence="1">Uncharacterized protein</fullName>
    </submittedName>
</protein>
<dbReference type="Proteomes" id="UP000298416">
    <property type="component" value="Unassembled WGS sequence"/>
</dbReference>
<sequence length="259" mass="27825">MPLSTRLLDDKRIWGYDKKGLYSVWMAYHLEGTLFDKSHEDRASSSQTEKGSVCEICGLSCESSDHLLLQCIEVAKIWRDEKGMVIFACKTKVKATGSTTLMEGNVVCYGLNMVFLQNISNLYVQSDNQNLIRGVHVDVELDPYRERAAMLLNGRDSAETSQKESVSGVAVASRVGACRCRAGSFGGVGLQRRLLLPVAAGRIGDVAGGRVVAVGGSCDTVSWVQPQFDAVAGGCLEAVAAGRRLKAAAGGFGGVGRWR</sequence>
<proteinExistence type="predicted"/>